<protein>
    <recommendedName>
        <fullName evidence="1">Amino-acid acetyltransferase</fullName>
    </recommendedName>
    <alternativeName>
        <fullName evidence="4">N-acetylglutamate synthase</fullName>
    </alternativeName>
</protein>
<dbReference type="PANTHER" id="PTHR30602">
    <property type="entry name" value="AMINO-ACID ACETYLTRANSFERASE"/>
    <property type="match status" value="1"/>
</dbReference>
<keyword evidence="7" id="KW-1185">Reference proteome</keyword>
<evidence type="ECO:0000256" key="4">
    <source>
        <dbReference type="ARBA" id="ARBA00033251"/>
    </source>
</evidence>
<comment type="caution">
    <text evidence="6">The sequence shown here is derived from an EMBL/GenBank/DDBJ whole genome shotgun (WGS) entry which is preliminary data.</text>
</comment>
<name>A0ABT7VU50_9GAMM</name>
<dbReference type="GO" id="GO:0016746">
    <property type="term" value="F:acyltransferase activity"/>
    <property type="evidence" value="ECO:0007669"/>
    <property type="project" value="UniProtKB-KW"/>
</dbReference>
<dbReference type="Pfam" id="PF00583">
    <property type="entry name" value="Acetyltransf_1"/>
    <property type="match status" value="1"/>
</dbReference>
<dbReference type="SUPFAM" id="SSF55729">
    <property type="entry name" value="Acyl-CoA N-acyltransferases (Nat)"/>
    <property type="match status" value="1"/>
</dbReference>
<evidence type="ECO:0000256" key="1">
    <source>
        <dbReference type="ARBA" id="ARBA00015231"/>
    </source>
</evidence>
<dbReference type="InterPro" id="IPR000182">
    <property type="entry name" value="GNAT_dom"/>
</dbReference>
<evidence type="ECO:0000259" key="5">
    <source>
        <dbReference type="PROSITE" id="PS51186"/>
    </source>
</evidence>
<dbReference type="CDD" id="cd04301">
    <property type="entry name" value="NAT_SF"/>
    <property type="match status" value="1"/>
</dbReference>
<reference evidence="6" key="1">
    <citation type="submission" date="2023-06" db="EMBL/GenBank/DDBJ databases">
        <title>Uncultivated large filamentous bacteria from sulfidic sediments reveal new species and different genomic features in energy metabolism and defense.</title>
        <authorList>
            <person name="Fonseca A."/>
        </authorList>
    </citation>
    <scope>NUCLEOTIDE SEQUENCE</scope>
    <source>
        <strain evidence="6">HSG4</strain>
    </source>
</reference>
<dbReference type="Gene3D" id="3.40.630.30">
    <property type="match status" value="1"/>
</dbReference>
<dbReference type="PROSITE" id="PS51186">
    <property type="entry name" value="GNAT"/>
    <property type="match status" value="1"/>
</dbReference>
<dbReference type="Proteomes" id="UP001171945">
    <property type="component" value="Unassembled WGS sequence"/>
</dbReference>
<feature type="non-terminal residue" evidence="6">
    <location>
        <position position="1"/>
    </location>
</feature>
<dbReference type="InterPro" id="IPR016181">
    <property type="entry name" value="Acyl_CoA_acyltransferase"/>
</dbReference>
<sequence length="137" mass="15817">VGSLLELIEPLEEEGLLVRRSREKLEMEIEHFTVQERDGMIIGCAALNPFIKEKMAELACLVVHKDYHGASRGSALLAFLEREARQLEIAQIFVLTTQTAHWFQERRFTAANLDSLPISKRTLYNYQRNSKVFIKQL</sequence>
<gene>
    <name evidence="6" type="ORF">QUF54_07130</name>
</gene>
<evidence type="ECO:0000256" key="3">
    <source>
        <dbReference type="ARBA" id="ARBA00023315"/>
    </source>
</evidence>
<keyword evidence="3 6" id="KW-0012">Acyltransferase</keyword>
<evidence type="ECO:0000256" key="2">
    <source>
        <dbReference type="ARBA" id="ARBA00022679"/>
    </source>
</evidence>
<dbReference type="InterPro" id="IPR010167">
    <property type="entry name" value="NH2A_AcTrfase"/>
</dbReference>
<accession>A0ABT7VU50</accession>
<proteinExistence type="predicted"/>
<dbReference type="EMBL" id="JAUCGM010000455">
    <property type="protein sequence ID" value="MDM8563109.1"/>
    <property type="molecule type" value="Genomic_DNA"/>
</dbReference>
<feature type="domain" description="N-acetyltransferase" evidence="5">
    <location>
        <begin position="1"/>
        <end position="137"/>
    </location>
</feature>
<dbReference type="PANTHER" id="PTHR30602:SF12">
    <property type="entry name" value="AMINO-ACID ACETYLTRANSFERASE NAGS1, CHLOROPLASTIC-RELATED"/>
    <property type="match status" value="1"/>
</dbReference>
<evidence type="ECO:0000313" key="6">
    <source>
        <dbReference type="EMBL" id="MDM8563109.1"/>
    </source>
</evidence>
<evidence type="ECO:0000313" key="7">
    <source>
        <dbReference type="Proteomes" id="UP001171945"/>
    </source>
</evidence>
<organism evidence="6 7">
    <name type="scientific">Candidatus Marithioploca araucensis</name>
    <dbReference type="NCBI Taxonomy" id="70273"/>
    <lineage>
        <taxon>Bacteria</taxon>
        <taxon>Pseudomonadati</taxon>
        <taxon>Pseudomonadota</taxon>
        <taxon>Gammaproteobacteria</taxon>
        <taxon>Thiotrichales</taxon>
        <taxon>Thiotrichaceae</taxon>
        <taxon>Candidatus Marithioploca</taxon>
    </lineage>
</organism>
<keyword evidence="2 6" id="KW-0808">Transferase</keyword>